<protein>
    <recommendedName>
        <fullName evidence="1">DUF4325 domain-containing protein</fullName>
    </recommendedName>
</protein>
<evidence type="ECO:0000313" key="3">
    <source>
        <dbReference type="Proteomes" id="UP001238163"/>
    </source>
</evidence>
<keyword evidence="3" id="KW-1185">Reference proteome</keyword>
<comment type="caution">
    <text evidence="2">The sequence shown here is derived from an EMBL/GenBank/DDBJ whole genome shotgun (WGS) entry which is preliminary data.</text>
</comment>
<organism evidence="2 3">
    <name type="scientific">Oligosphaera ethanolica</name>
    <dbReference type="NCBI Taxonomy" id="760260"/>
    <lineage>
        <taxon>Bacteria</taxon>
        <taxon>Pseudomonadati</taxon>
        <taxon>Lentisphaerota</taxon>
        <taxon>Oligosphaeria</taxon>
        <taxon>Oligosphaerales</taxon>
        <taxon>Oligosphaeraceae</taxon>
        <taxon>Oligosphaera</taxon>
    </lineage>
</organism>
<dbReference type="InterPro" id="IPR025474">
    <property type="entry name" value="DUF4325"/>
</dbReference>
<reference evidence="2" key="1">
    <citation type="submission" date="2023-07" db="EMBL/GenBank/DDBJ databases">
        <title>Genomic Encyclopedia of Type Strains, Phase IV (KMG-IV): sequencing the most valuable type-strain genomes for metagenomic binning, comparative biology and taxonomic classification.</title>
        <authorList>
            <person name="Goeker M."/>
        </authorList>
    </citation>
    <scope>NUCLEOTIDE SEQUENCE</scope>
    <source>
        <strain evidence="2">DSM 24202</strain>
    </source>
</reference>
<accession>A0AAE3VHL5</accession>
<evidence type="ECO:0000259" key="1">
    <source>
        <dbReference type="Pfam" id="PF14213"/>
    </source>
</evidence>
<gene>
    <name evidence="2" type="ORF">J3R75_002421</name>
</gene>
<dbReference type="RefSeq" id="WP_307261758.1">
    <property type="nucleotide sequence ID" value="NZ_JAUSVL010000001.1"/>
</dbReference>
<name>A0AAE3VHL5_9BACT</name>
<sequence length="117" mass="13185">MDIQLNKLIGDRCITAEQGQKLLAEIEPRLLAGENVTIDLTGIKTLLSLFLNNAIGPLFKHFDREQLDRLLSYANPSDSQRLTLDLILKNAEAYHRNPATKKAVDDTLARILEEMNI</sequence>
<dbReference type="Pfam" id="PF14213">
    <property type="entry name" value="DUF4325"/>
    <property type="match status" value="1"/>
</dbReference>
<dbReference type="EMBL" id="JAUSVL010000001">
    <property type="protein sequence ID" value="MDQ0290314.1"/>
    <property type="molecule type" value="Genomic_DNA"/>
</dbReference>
<dbReference type="Proteomes" id="UP001238163">
    <property type="component" value="Unassembled WGS sequence"/>
</dbReference>
<feature type="domain" description="DUF4325" evidence="1">
    <location>
        <begin position="18"/>
        <end position="79"/>
    </location>
</feature>
<evidence type="ECO:0000313" key="2">
    <source>
        <dbReference type="EMBL" id="MDQ0290314.1"/>
    </source>
</evidence>
<dbReference type="AlphaFoldDB" id="A0AAE3VHL5"/>
<proteinExistence type="predicted"/>